<dbReference type="EMBL" id="KV875121">
    <property type="protein sequence ID" value="OIW22327.1"/>
    <property type="molecule type" value="Genomic_DNA"/>
</dbReference>
<protein>
    <submittedName>
        <fullName evidence="2">Uncharacterized protein</fullName>
    </submittedName>
</protein>
<evidence type="ECO:0000313" key="3">
    <source>
        <dbReference type="Proteomes" id="UP000182658"/>
    </source>
</evidence>
<gene>
    <name evidence="2" type="ORF">CONLIGDRAFT_225702</name>
</gene>
<name>A0A1J7I3W6_9PEZI</name>
<sequence>MRKRPPPQSPSIMNKINLFRLGLSSSFMAHTLAVEMRHGALHLRTGHDGAERRQLAMKPPEMFAQAHLQTEQPDYFAQMKMRMAYLYPAPTGRYTDFSNEYTPSHIVQRSQTRGNNNVQLTAHACQIVGRWNRFWVCMLGSGRIHGVVCSTNPITAPFGPRPLRAKQNSTPITAPFGSGRWQDGSSNLILVLHGLNFLCTRNAGAATSPRDETMSCRVQLTRSTVTKYFLAYLMNANLVAPISNATTPGSTKPGRNTQSPPKTHFTDNDNSIHFSDCSSETIRASLLGARYLPGTNNEYTAKSTAKEASTSSLERLGLFARTLVQEERGENTRWSPSSSSRILPVRSLCIKGINHALAIIVVPTQAKVTLKLSEALSPADIWLAANVQYSERQARAERD</sequence>
<dbReference type="AlphaFoldDB" id="A0A1J7I3W6"/>
<dbReference type="Proteomes" id="UP000182658">
    <property type="component" value="Unassembled WGS sequence"/>
</dbReference>
<organism evidence="2 3">
    <name type="scientific">Coniochaeta ligniaria NRRL 30616</name>
    <dbReference type="NCBI Taxonomy" id="1408157"/>
    <lineage>
        <taxon>Eukaryota</taxon>
        <taxon>Fungi</taxon>
        <taxon>Dikarya</taxon>
        <taxon>Ascomycota</taxon>
        <taxon>Pezizomycotina</taxon>
        <taxon>Sordariomycetes</taxon>
        <taxon>Sordariomycetidae</taxon>
        <taxon>Coniochaetales</taxon>
        <taxon>Coniochaetaceae</taxon>
        <taxon>Coniochaeta</taxon>
    </lineage>
</organism>
<evidence type="ECO:0000256" key="1">
    <source>
        <dbReference type="SAM" id="MobiDB-lite"/>
    </source>
</evidence>
<evidence type="ECO:0000313" key="2">
    <source>
        <dbReference type="EMBL" id="OIW22327.1"/>
    </source>
</evidence>
<feature type="region of interest" description="Disordered" evidence="1">
    <location>
        <begin position="244"/>
        <end position="270"/>
    </location>
</feature>
<keyword evidence="3" id="KW-1185">Reference proteome</keyword>
<accession>A0A1J7I3W6</accession>
<feature type="compositionally biased region" description="Polar residues" evidence="1">
    <location>
        <begin position="244"/>
        <end position="261"/>
    </location>
</feature>
<dbReference type="InParanoid" id="A0A1J7I3W6"/>
<proteinExistence type="predicted"/>
<reference evidence="2 3" key="1">
    <citation type="submission" date="2016-10" db="EMBL/GenBank/DDBJ databases">
        <title>Draft genome sequence of Coniochaeta ligniaria NRRL30616, a lignocellulolytic fungus for bioabatement of inhibitors in plant biomass hydrolysates.</title>
        <authorList>
            <consortium name="DOE Joint Genome Institute"/>
            <person name="Jimenez D.J."/>
            <person name="Hector R.E."/>
            <person name="Riley R."/>
            <person name="Sun H."/>
            <person name="Grigoriev I.V."/>
            <person name="Van Elsas J.D."/>
            <person name="Nichols N.N."/>
        </authorList>
    </citation>
    <scope>NUCLEOTIDE SEQUENCE [LARGE SCALE GENOMIC DNA]</scope>
    <source>
        <strain evidence="2 3">NRRL 30616</strain>
    </source>
</reference>